<evidence type="ECO:0000313" key="9">
    <source>
        <dbReference type="EMBL" id="TNU76652.1"/>
    </source>
</evidence>
<gene>
    <name evidence="9" type="ORF">FH969_02555</name>
</gene>
<dbReference type="AlphaFoldDB" id="A0A5C5BEM3"/>
<evidence type="ECO:0000256" key="6">
    <source>
        <dbReference type="ARBA" id="ARBA00023136"/>
    </source>
</evidence>
<keyword evidence="3 7" id="KW-1003">Cell membrane</keyword>
<evidence type="ECO:0000256" key="4">
    <source>
        <dbReference type="ARBA" id="ARBA00022692"/>
    </source>
</evidence>
<dbReference type="InterPro" id="IPR032818">
    <property type="entry name" value="DedA-like"/>
</dbReference>
<evidence type="ECO:0000259" key="8">
    <source>
        <dbReference type="Pfam" id="PF09335"/>
    </source>
</evidence>
<dbReference type="PANTHER" id="PTHR30353">
    <property type="entry name" value="INNER MEMBRANE PROTEIN DEDA-RELATED"/>
    <property type="match status" value="1"/>
</dbReference>
<feature type="transmembrane region" description="Helical" evidence="7">
    <location>
        <begin position="12"/>
        <end position="34"/>
    </location>
</feature>
<accession>A0A5C5BEM3</accession>
<evidence type="ECO:0000256" key="5">
    <source>
        <dbReference type="ARBA" id="ARBA00022989"/>
    </source>
</evidence>
<sequence length="184" mass="19210">MLAEAPAQESVVAAYGLDGFPFPLVVLALFVIVLCRAQGTYWVGRGVAAGVTRSERVRRLSEGPAMVRAIALLHRWGPIAVTLSFFTVGLQTVVNAAAGLVRMPWLRYTLFMLPGCVAWALIYATVGLGVFLAVVAAAAGSPWGVAGVVAILAAIAVLVVLRRRSRARDALAEAVPAQGSAAAE</sequence>
<evidence type="ECO:0000256" key="3">
    <source>
        <dbReference type="ARBA" id="ARBA00022475"/>
    </source>
</evidence>
<feature type="transmembrane region" description="Helical" evidence="7">
    <location>
        <begin position="110"/>
        <end position="137"/>
    </location>
</feature>
<evidence type="ECO:0000256" key="2">
    <source>
        <dbReference type="ARBA" id="ARBA00010792"/>
    </source>
</evidence>
<feature type="domain" description="VTT" evidence="8">
    <location>
        <begin position="14"/>
        <end position="127"/>
    </location>
</feature>
<reference evidence="9 10" key="1">
    <citation type="submission" date="2019-06" db="EMBL/GenBank/DDBJ databases">
        <title>Draft genome sequence of Miniimonas arenae KCTC 19750T isolated from sea sand.</title>
        <authorList>
            <person name="Park S.-J."/>
        </authorList>
    </citation>
    <scope>NUCLEOTIDE SEQUENCE [LARGE SCALE GENOMIC DNA]</scope>
    <source>
        <strain evidence="9 10">KCTC 19750</strain>
    </source>
</reference>
<dbReference type="EMBL" id="VENP01000005">
    <property type="protein sequence ID" value="TNU76652.1"/>
    <property type="molecule type" value="Genomic_DNA"/>
</dbReference>
<keyword evidence="10" id="KW-1185">Reference proteome</keyword>
<dbReference type="Pfam" id="PF09335">
    <property type="entry name" value="VTT_dom"/>
    <property type="match status" value="1"/>
</dbReference>
<comment type="subcellular location">
    <subcellularLocation>
        <location evidence="1 7">Cell membrane</location>
        <topology evidence="1 7">Multi-pass membrane protein</topology>
    </subcellularLocation>
</comment>
<keyword evidence="5 7" id="KW-1133">Transmembrane helix</keyword>
<keyword evidence="6 7" id="KW-0472">Membrane</keyword>
<keyword evidence="4 7" id="KW-0812">Transmembrane</keyword>
<dbReference type="GO" id="GO:0005886">
    <property type="term" value="C:plasma membrane"/>
    <property type="evidence" value="ECO:0007669"/>
    <property type="project" value="UniProtKB-SubCell"/>
</dbReference>
<comment type="similarity">
    <text evidence="2 7">Belongs to the DedA family.</text>
</comment>
<organism evidence="9 10">
    <name type="scientific">Miniimonas arenae</name>
    <dbReference type="NCBI Taxonomy" id="676201"/>
    <lineage>
        <taxon>Bacteria</taxon>
        <taxon>Bacillati</taxon>
        <taxon>Actinomycetota</taxon>
        <taxon>Actinomycetes</taxon>
        <taxon>Micrococcales</taxon>
        <taxon>Beutenbergiaceae</taxon>
        <taxon>Miniimonas</taxon>
    </lineage>
</organism>
<protein>
    <recommendedName>
        <fullName evidence="8">VTT domain-containing protein</fullName>
    </recommendedName>
</protein>
<proteinExistence type="inferred from homology"/>
<evidence type="ECO:0000256" key="7">
    <source>
        <dbReference type="RuleBase" id="RU367016"/>
    </source>
</evidence>
<dbReference type="Proteomes" id="UP000313849">
    <property type="component" value="Unassembled WGS sequence"/>
</dbReference>
<dbReference type="InterPro" id="IPR032816">
    <property type="entry name" value="VTT_dom"/>
</dbReference>
<evidence type="ECO:0000313" key="10">
    <source>
        <dbReference type="Proteomes" id="UP000313849"/>
    </source>
</evidence>
<comment type="caution">
    <text evidence="9">The sequence shown here is derived from an EMBL/GenBank/DDBJ whole genome shotgun (WGS) entry which is preliminary data.</text>
</comment>
<name>A0A5C5BEM3_9MICO</name>
<dbReference type="PANTHER" id="PTHR30353:SF0">
    <property type="entry name" value="TRANSMEMBRANE PROTEIN"/>
    <property type="match status" value="1"/>
</dbReference>
<feature type="transmembrane region" description="Helical" evidence="7">
    <location>
        <begin position="143"/>
        <end position="161"/>
    </location>
</feature>
<feature type="transmembrane region" description="Helical" evidence="7">
    <location>
        <begin position="76"/>
        <end position="98"/>
    </location>
</feature>
<evidence type="ECO:0000256" key="1">
    <source>
        <dbReference type="ARBA" id="ARBA00004651"/>
    </source>
</evidence>
<dbReference type="OrthoDB" id="3426404at2"/>